<name>A0A1B1N223_9BACL</name>
<feature type="transmembrane region" description="Helical" evidence="7">
    <location>
        <begin position="177"/>
        <end position="196"/>
    </location>
</feature>
<dbReference type="CDD" id="cd06261">
    <property type="entry name" value="TM_PBP2"/>
    <property type="match status" value="1"/>
</dbReference>
<keyword evidence="5 7" id="KW-1133">Transmembrane helix</keyword>
<feature type="transmembrane region" description="Helical" evidence="7">
    <location>
        <begin position="84"/>
        <end position="104"/>
    </location>
</feature>
<dbReference type="OrthoDB" id="2637002at2"/>
<dbReference type="GO" id="GO:0005886">
    <property type="term" value="C:plasma membrane"/>
    <property type="evidence" value="ECO:0007669"/>
    <property type="project" value="UniProtKB-SubCell"/>
</dbReference>
<comment type="subcellular location">
    <subcellularLocation>
        <location evidence="1 7">Cell membrane</location>
        <topology evidence="1 7">Multi-pass membrane protein</topology>
    </subcellularLocation>
</comment>
<dbReference type="Proteomes" id="UP000092573">
    <property type="component" value="Chromosome"/>
</dbReference>
<dbReference type="Gene3D" id="1.10.3720.10">
    <property type="entry name" value="MetI-like"/>
    <property type="match status" value="1"/>
</dbReference>
<evidence type="ECO:0000256" key="6">
    <source>
        <dbReference type="ARBA" id="ARBA00023136"/>
    </source>
</evidence>
<keyword evidence="6 7" id="KW-0472">Membrane</keyword>
<keyword evidence="2 7" id="KW-0813">Transport</keyword>
<dbReference type="Pfam" id="PF00528">
    <property type="entry name" value="BPD_transp_1"/>
    <property type="match status" value="1"/>
</dbReference>
<evidence type="ECO:0000256" key="3">
    <source>
        <dbReference type="ARBA" id="ARBA00022475"/>
    </source>
</evidence>
<dbReference type="EMBL" id="CP014167">
    <property type="protein sequence ID" value="ANS75456.1"/>
    <property type="molecule type" value="Genomic_DNA"/>
</dbReference>
<sequence>MQMVGFKRLLNQQGFRLFLMSSPLLILVFVFSYMPLYGWIYSFYDYKAGRDLFSTDFVGLKNFKMMFTDHYAVTNILRVMKNTLGMSFLGIVTSVFPMIFAILLSEIRNLRFRKTIQTLVTIPNFISWVLVYSIAYAMFSTNDGLLNRILINNGIRDEGINFLASGNHVWLTMLGYGIWKGLGWGAIIYIAALTNIDAEQYEAARIDGAGRLKMTWHITIPGLLPTFFVLLLLSIGNLLNNGMEQYFVFQNAMNKDSIEVLDLYVYNQGMVGYDYSFATAVGMLKSVVSVLLLFFANFLSKITRGESVM</sequence>
<keyword evidence="10" id="KW-1185">Reference proteome</keyword>
<dbReference type="InterPro" id="IPR050809">
    <property type="entry name" value="UgpAE/MalFG_permease"/>
</dbReference>
<feature type="transmembrane region" description="Helical" evidence="7">
    <location>
        <begin position="116"/>
        <end position="139"/>
    </location>
</feature>
<evidence type="ECO:0000256" key="4">
    <source>
        <dbReference type="ARBA" id="ARBA00022692"/>
    </source>
</evidence>
<evidence type="ECO:0000313" key="9">
    <source>
        <dbReference type="EMBL" id="ANS75456.1"/>
    </source>
</evidence>
<dbReference type="InterPro" id="IPR035906">
    <property type="entry name" value="MetI-like_sf"/>
</dbReference>
<evidence type="ECO:0000313" key="10">
    <source>
        <dbReference type="Proteomes" id="UP000092573"/>
    </source>
</evidence>
<dbReference type="AlphaFoldDB" id="A0A1B1N223"/>
<organism evidence="9 10">
    <name type="scientific">Paenibacillus yonginensis</name>
    <dbReference type="NCBI Taxonomy" id="1462996"/>
    <lineage>
        <taxon>Bacteria</taxon>
        <taxon>Bacillati</taxon>
        <taxon>Bacillota</taxon>
        <taxon>Bacilli</taxon>
        <taxon>Bacillales</taxon>
        <taxon>Paenibacillaceae</taxon>
        <taxon>Paenibacillus</taxon>
    </lineage>
</organism>
<dbReference type="PANTHER" id="PTHR43227:SF11">
    <property type="entry name" value="BLL4140 PROTEIN"/>
    <property type="match status" value="1"/>
</dbReference>
<evidence type="ECO:0000256" key="2">
    <source>
        <dbReference type="ARBA" id="ARBA00022448"/>
    </source>
</evidence>
<keyword evidence="3" id="KW-1003">Cell membrane</keyword>
<dbReference type="STRING" id="1462996.AWM70_13270"/>
<evidence type="ECO:0000256" key="5">
    <source>
        <dbReference type="ARBA" id="ARBA00022989"/>
    </source>
</evidence>
<dbReference type="PROSITE" id="PS50928">
    <property type="entry name" value="ABC_TM1"/>
    <property type="match status" value="1"/>
</dbReference>
<reference evidence="9 10" key="1">
    <citation type="submission" date="2016-01" db="EMBL/GenBank/DDBJ databases">
        <title>Complete Genome Sequence of Paenibacillus yonginensis DCY84, a novel Plant Growth-Promoting Bacteria with Elicitation of Induced Systemic Resistance.</title>
        <authorList>
            <person name="Kim Y.J."/>
            <person name="Yang D.C."/>
            <person name="Sukweenadhi J."/>
        </authorList>
    </citation>
    <scope>NUCLEOTIDE SEQUENCE [LARGE SCALE GENOMIC DNA]</scope>
    <source>
        <strain evidence="9 10">DCY84</strain>
    </source>
</reference>
<protein>
    <submittedName>
        <fullName evidence="9">ABC transporter permease</fullName>
    </submittedName>
</protein>
<keyword evidence="4 7" id="KW-0812">Transmembrane</keyword>
<dbReference type="InterPro" id="IPR000515">
    <property type="entry name" value="MetI-like"/>
</dbReference>
<feature type="transmembrane region" description="Helical" evidence="7">
    <location>
        <begin position="216"/>
        <end position="239"/>
    </location>
</feature>
<evidence type="ECO:0000259" key="8">
    <source>
        <dbReference type="PROSITE" id="PS50928"/>
    </source>
</evidence>
<feature type="transmembrane region" description="Helical" evidence="7">
    <location>
        <begin position="17"/>
        <end position="40"/>
    </location>
</feature>
<accession>A0A1B1N223</accession>
<gene>
    <name evidence="9" type="ORF">AWM70_13270</name>
</gene>
<proteinExistence type="inferred from homology"/>
<evidence type="ECO:0000256" key="7">
    <source>
        <dbReference type="RuleBase" id="RU363032"/>
    </source>
</evidence>
<dbReference type="PANTHER" id="PTHR43227">
    <property type="entry name" value="BLL4140 PROTEIN"/>
    <property type="match status" value="1"/>
</dbReference>
<dbReference type="SUPFAM" id="SSF161098">
    <property type="entry name" value="MetI-like"/>
    <property type="match status" value="1"/>
</dbReference>
<evidence type="ECO:0000256" key="1">
    <source>
        <dbReference type="ARBA" id="ARBA00004651"/>
    </source>
</evidence>
<feature type="domain" description="ABC transmembrane type-1" evidence="8">
    <location>
        <begin position="80"/>
        <end position="296"/>
    </location>
</feature>
<feature type="transmembrane region" description="Helical" evidence="7">
    <location>
        <begin position="275"/>
        <end position="299"/>
    </location>
</feature>
<dbReference type="GO" id="GO:0055085">
    <property type="term" value="P:transmembrane transport"/>
    <property type="evidence" value="ECO:0007669"/>
    <property type="project" value="InterPro"/>
</dbReference>
<comment type="similarity">
    <text evidence="7">Belongs to the binding-protein-dependent transport system permease family.</text>
</comment>
<dbReference type="KEGG" id="pyg:AWM70_13270"/>